<keyword evidence="4" id="KW-0443">Lipid metabolism</keyword>
<evidence type="ECO:0000313" key="8">
    <source>
        <dbReference type="Proteomes" id="UP000199394"/>
    </source>
</evidence>
<gene>
    <name evidence="7" type="ORF">SAMN04515656_11458</name>
</gene>
<dbReference type="STRING" id="81409.SAMN04515656_11458"/>
<dbReference type="RefSeq" id="WP_090307888.1">
    <property type="nucleotide sequence ID" value="NZ_FNRK01000014.1"/>
</dbReference>
<proteinExistence type="predicted"/>
<evidence type="ECO:0000256" key="4">
    <source>
        <dbReference type="ARBA" id="ARBA00023098"/>
    </source>
</evidence>
<comment type="pathway">
    <text evidence="1">Lipid metabolism.</text>
</comment>
<feature type="domain" description="Phospholipid/glycerol acyltransferase" evidence="6">
    <location>
        <begin position="72"/>
        <end position="187"/>
    </location>
</feature>
<evidence type="ECO:0000256" key="3">
    <source>
        <dbReference type="ARBA" id="ARBA00022679"/>
    </source>
</evidence>
<dbReference type="PANTHER" id="PTHR10434">
    <property type="entry name" value="1-ACYL-SN-GLYCEROL-3-PHOSPHATE ACYLTRANSFERASE"/>
    <property type="match status" value="1"/>
</dbReference>
<name>A0A1H4C9H6_9FIRM</name>
<sequence length="246" mass="27720">MRVIPWFIYFWLYLIALIPKHRKAVALRKAGHREAHDELVRSAVHPWAKSMLTTAGGQVTVTGLENMPKTPAVYVSNHLSHCDIPLMLGYLGDDTKPLVAKIETKKIPLIRGWMEELHCVFLHRDDPRAAIKDLDIAAQFVKEGYSMVIFPEGTRSKIGEMSDFKAGAFRIAQKTKVPVVPVCIRGTREVMRPGSIWMHKAPVKMQILPPIDTSGYEKADWRALPEVAEERVKGGLASMQLTDPHH</sequence>
<dbReference type="EMBL" id="FNRK01000014">
    <property type="protein sequence ID" value="SEA57016.1"/>
    <property type="molecule type" value="Genomic_DNA"/>
</dbReference>
<evidence type="ECO:0000259" key="6">
    <source>
        <dbReference type="SMART" id="SM00563"/>
    </source>
</evidence>
<protein>
    <submittedName>
        <fullName evidence="7">1-acyl-sn-glycerol-3-phosphate acyltransferase</fullName>
    </submittedName>
</protein>
<dbReference type="GO" id="GO:0006654">
    <property type="term" value="P:phosphatidic acid biosynthetic process"/>
    <property type="evidence" value="ECO:0007669"/>
    <property type="project" value="TreeGrafter"/>
</dbReference>
<keyword evidence="5 7" id="KW-0012">Acyltransferase</keyword>
<keyword evidence="3 7" id="KW-0808">Transferase</keyword>
<organism evidence="7 8">
    <name type="scientific">Eubacterium aggregans</name>
    <dbReference type="NCBI Taxonomy" id="81409"/>
    <lineage>
        <taxon>Bacteria</taxon>
        <taxon>Bacillati</taxon>
        <taxon>Bacillota</taxon>
        <taxon>Clostridia</taxon>
        <taxon>Eubacteriales</taxon>
        <taxon>Eubacteriaceae</taxon>
        <taxon>Eubacterium</taxon>
    </lineage>
</organism>
<keyword evidence="8" id="KW-1185">Reference proteome</keyword>
<evidence type="ECO:0000256" key="5">
    <source>
        <dbReference type="ARBA" id="ARBA00023315"/>
    </source>
</evidence>
<keyword evidence="2" id="KW-0444">Lipid biosynthesis</keyword>
<dbReference type="OrthoDB" id="9803035at2"/>
<dbReference type="CDD" id="cd07989">
    <property type="entry name" value="LPLAT_AGPAT-like"/>
    <property type="match status" value="1"/>
</dbReference>
<dbReference type="PANTHER" id="PTHR10434:SF64">
    <property type="entry name" value="1-ACYL-SN-GLYCEROL-3-PHOSPHATE ACYLTRANSFERASE-RELATED"/>
    <property type="match status" value="1"/>
</dbReference>
<evidence type="ECO:0000313" key="7">
    <source>
        <dbReference type="EMBL" id="SEA57016.1"/>
    </source>
</evidence>
<evidence type="ECO:0000256" key="2">
    <source>
        <dbReference type="ARBA" id="ARBA00022516"/>
    </source>
</evidence>
<dbReference type="Proteomes" id="UP000199394">
    <property type="component" value="Unassembled WGS sequence"/>
</dbReference>
<dbReference type="Pfam" id="PF01553">
    <property type="entry name" value="Acyltransferase"/>
    <property type="match status" value="1"/>
</dbReference>
<dbReference type="GO" id="GO:0003841">
    <property type="term" value="F:1-acylglycerol-3-phosphate O-acyltransferase activity"/>
    <property type="evidence" value="ECO:0007669"/>
    <property type="project" value="TreeGrafter"/>
</dbReference>
<dbReference type="SUPFAM" id="SSF69593">
    <property type="entry name" value="Glycerol-3-phosphate (1)-acyltransferase"/>
    <property type="match status" value="1"/>
</dbReference>
<dbReference type="SMART" id="SM00563">
    <property type="entry name" value="PlsC"/>
    <property type="match status" value="1"/>
</dbReference>
<dbReference type="AlphaFoldDB" id="A0A1H4C9H6"/>
<reference evidence="7 8" key="1">
    <citation type="submission" date="2016-10" db="EMBL/GenBank/DDBJ databases">
        <authorList>
            <person name="de Groot N.N."/>
        </authorList>
    </citation>
    <scope>NUCLEOTIDE SEQUENCE [LARGE SCALE GENOMIC DNA]</scope>
    <source>
        <strain evidence="7 8">SR12</strain>
    </source>
</reference>
<evidence type="ECO:0000256" key="1">
    <source>
        <dbReference type="ARBA" id="ARBA00005189"/>
    </source>
</evidence>
<dbReference type="InterPro" id="IPR002123">
    <property type="entry name" value="Plipid/glycerol_acylTrfase"/>
</dbReference>
<accession>A0A1H4C9H6</accession>